<dbReference type="PANTHER" id="PTHR13932">
    <property type="entry name" value="COPROPORPHYRINIGEN III OXIDASE"/>
    <property type="match status" value="1"/>
</dbReference>
<keyword evidence="3 9" id="KW-0349">Heme</keyword>
<evidence type="ECO:0000256" key="1">
    <source>
        <dbReference type="ARBA" id="ARBA00006100"/>
    </source>
</evidence>
<sequence>MNVLAALRPTDSERGAEEEGAQVPEGGAGELNSWNGSSTAAELTTLEAAQSDRAQETRRFPVSPVAETGGGPLGLYIHIPFCARKCPYCDFNTYARLEPLYEAYSEALCRELGRWAARLDGRTVHTVFVGGGTPTVLSSGQLRRILELVHDRFALAADVEVSCEANPGIEDRGQFALLHSLGVNRLSMGVQSFQEEELAFLGRIHDAKDALRGYEAARDAGFTNINLDFMFGLPQQSVEAWNDSLDRALELAPRHISLYSLIVEPDTPLAHWVETGQTPAPDDDAAAEMYETAMTRLGAAGYAQYEVSNWARGAGFACRHNLVYWRNQEWVGVGPGAHSHLRFPTRLRGESSGDLPILSGDPVDGVTGSGGPAVAVRWSNRKGVQGYIKRVDADESPVDFHEKISAEVSMGETMMLGLRLVREGVPFARFEAMHGVPLRAAFGPSLDRLQEQGLLESDRERVHLTPRGLLVGNRVFSEFVA</sequence>
<keyword evidence="9" id="KW-0004">4Fe-4S</keyword>
<dbReference type="GO" id="GO:0046872">
    <property type="term" value="F:metal ion binding"/>
    <property type="evidence" value="ECO:0007669"/>
    <property type="project" value="UniProtKB-UniRule"/>
</dbReference>
<dbReference type="InterPro" id="IPR058240">
    <property type="entry name" value="rSAM_sf"/>
</dbReference>
<evidence type="ECO:0000256" key="6">
    <source>
        <dbReference type="ARBA" id="ARBA00023004"/>
    </source>
</evidence>
<dbReference type="InterPro" id="IPR007197">
    <property type="entry name" value="rSAM"/>
</dbReference>
<keyword evidence="7 9" id="KW-0411">Iron-sulfur</keyword>
<comment type="function">
    <text evidence="9">Probably acts as a heme chaperone, transferring heme to an unknown acceptor. Binds one molecule of heme per monomer, possibly covalently. Binds 1 [4Fe-4S] cluster. The cluster is coordinated with 3 cysteines and an exchangeable S-adenosyl-L-methionine.</text>
</comment>
<organism evidence="12">
    <name type="scientific">Caldilineaceae bacterium SB0675_bin_29</name>
    <dbReference type="NCBI Taxonomy" id="2605266"/>
    <lineage>
        <taxon>Bacteria</taxon>
        <taxon>Bacillati</taxon>
        <taxon>Chloroflexota</taxon>
        <taxon>Caldilineae</taxon>
        <taxon>Caldilineales</taxon>
        <taxon>Caldilineaceae</taxon>
    </lineage>
</organism>
<dbReference type="CDD" id="cd01335">
    <property type="entry name" value="Radical_SAM"/>
    <property type="match status" value="1"/>
</dbReference>
<dbReference type="AlphaFoldDB" id="A0A6B1GCP6"/>
<gene>
    <name evidence="12" type="primary">hemW</name>
    <name evidence="12" type="ORF">F4148_19615</name>
</gene>
<dbReference type="InterPro" id="IPR006638">
    <property type="entry name" value="Elp3/MiaA/NifB-like_rSAM"/>
</dbReference>
<dbReference type="Pfam" id="PF04055">
    <property type="entry name" value="Radical_SAM"/>
    <property type="match status" value="1"/>
</dbReference>
<dbReference type="GO" id="GO:0051539">
    <property type="term" value="F:4 iron, 4 sulfur cluster binding"/>
    <property type="evidence" value="ECO:0007669"/>
    <property type="project" value="UniProtKB-UniRule"/>
</dbReference>
<evidence type="ECO:0000256" key="9">
    <source>
        <dbReference type="RuleBase" id="RU364116"/>
    </source>
</evidence>
<evidence type="ECO:0000256" key="7">
    <source>
        <dbReference type="ARBA" id="ARBA00023014"/>
    </source>
</evidence>
<keyword evidence="5 9" id="KW-0479">Metal-binding</keyword>
<dbReference type="GO" id="GO:0005737">
    <property type="term" value="C:cytoplasm"/>
    <property type="evidence" value="ECO:0007669"/>
    <property type="project" value="UniProtKB-SubCell"/>
</dbReference>
<reference evidence="12" key="1">
    <citation type="submission" date="2019-09" db="EMBL/GenBank/DDBJ databases">
        <title>Characterisation of the sponge microbiome using genome-centric metagenomics.</title>
        <authorList>
            <person name="Engelberts J.P."/>
            <person name="Robbins S.J."/>
            <person name="De Goeij J.M."/>
            <person name="Aranda M."/>
            <person name="Bell S.C."/>
            <person name="Webster N.S."/>
        </authorList>
    </citation>
    <scope>NUCLEOTIDE SEQUENCE</scope>
    <source>
        <strain evidence="12">SB0675_bin_29</strain>
    </source>
</reference>
<evidence type="ECO:0000256" key="2">
    <source>
        <dbReference type="ARBA" id="ARBA00017228"/>
    </source>
</evidence>
<evidence type="ECO:0000256" key="8">
    <source>
        <dbReference type="ARBA" id="ARBA00023186"/>
    </source>
</evidence>
<dbReference type="NCBIfam" id="TIGR00539">
    <property type="entry name" value="hemN_rel"/>
    <property type="match status" value="1"/>
</dbReference>
<dbReference type="PROSITE" id="PS51918">
    <property type="entry name" value="RADICAL_SAM"/>
    <property type="match status" value="1"/>
</dbReference>
<comment type="caution">
    <text evidence="12">The sequence shown here is derived from an EMBL/GenBank/DDBJ whole genome shotgun (WGS) entry which is preliminary data.</text>
</comment>
<name>A0A6B1GCP6_9CHLR</name>
<comment type="subcellular location">
    <subcellularLocation>
        <location evidence="9">Cytoplasm</location>
    </subcellularLocation>
</comment>
<dbReference type="InterPro" id="IPR004559">
    <property type="entry name" value="HemW-like"/>
</dbReference>
<dbReference type="SMART" id="SM00729">
    <property type="entry name" value="Elp3"/>
    <property type="match status" value="1"/>
</dbReference>
<keyword evidence="8 9" id="KW-0143">Chaperone</keyword>
<dbReference type="SFLD" id="SFLDF00562">
    <property type="entry name" value="HemN-like__clustered_with_heat"/>
    <property type="match status" value="1"/>
</dbReference>
<feature type="region of interest" description="Disordered" evidence="10">
    <location>
        <begin position="1"/>
        <end position="36"/>
    </location>
</feature>
<dbReference type="SFLD" id="SFLDS00029">
    <property type="entry name" value="Radical_SAM"/>
    <property type="match status" value="1"/>
</dbReference>
<comment type="similarity">
    <text evidence="1">Belongs to the anaerobic coproporphyrinogen-III oxidase family. HemW subfamily.</text>
</comment>
<dbReference type="Gene3D" id="3.20.20.70">
    <property type="entry name" value="Aldolase class I"/>
    <property type="match status" value="1"/>
</dbReference>
<dbReference type="GO" id="GO:0004109">
    <property type="term" value="F:coproporphyrinogen oxidase activity"/>
    <property type="evidence" value="ECO:0007669"/>
    <property type="project" value="InterPro"/>
</dbReference>
<evidence type="ECO:0000259" key="11">
    <source>
        <dbReference type="PROSITE" id="PS51918"/>
    </source>
</evidence>
<accession>A0A6B1GCP6</accession>
<dbReference type="InterPro" id="IPR034505">
    <property type="entry name" value="Coproporphyrinogen-III_oxidase"/>
</dbReference>
<dbReference type="SFLD" id="SFLDG01065">
    <property type="entry name" value="anaerobic_coproporphyrinogen-I"/>
    <property type="match status" value="1"/>
</dbReference>
<keyword evidence="9" id="KW-0963">Cytoplasm</keyword>
<dbReference type="SFLD" id="SFLDF00288">
    <property type="entry name" value="HemN-like__clustered_with_nucl"/>
    <property type="match status" value="1"/>
</dbReference>
<dbReference type="EMBL" id="VYDA01000692">
    <property type="protein sequence ID" value="MYH63854.1"/>
    <property type="molecule type" value="Genomic_DNA"/>
</dbReference>
<keyword evidence="6 9" id="KW-0408">Iron</keyword>
<keyword evidence="4 9" id="KW-0949">S-adenosyl-L-methionine</keyword>
<dbReference type="InterPro" id="IPR013785">
    <property type="entry name" value="Aldolase_TIM"/>
</dbReference>
<dbReference type="InterPro" id="IPR010723">
    <property type="entry name" value="HemN_C"/>
</dbReference>
<feature type="domain" description="Radical SAM core" evidence="11">
    <location>
        <begin position="67"/>
        <end position="303"/>
    </location>
</feature>
<evidence type="ECO:0000313" key="12">
    <source>
        <dbReference type="EMBL" id="MYH63854.1"/>
    </source>
</evidence>
<dbReference type="SFLD" id="SFLDG01082">
    <property type="entry name" value="B12-binding_domain_containing"/>
    <property type="match status" value="1"/>
</dbReference>
<dbReference type="Pfam" id="PF06969">
    <property type="entry name" value="HemN_C"/>
    <property type="match status" value="1"/>
</dbReference>
<evidence type="ECO:0000256" key="10">
    <source>
        <dbReference type="SAM" id="MobiDB-lite"/>
    </source>
</evidence>
<evidence type="ECO:0000256" key="3">
    <source>
        <dbReference type="ARBA" id="ARBA00022617"/>
    </source>
</evidence>
<dbReference type="SUPFAM" id="SSF102114">
    <property type="entry name" value="Radical SAM enzymes"/>
    <property type="match status" value="1"/>
</dbReference>
<protein>
    <recommendedName>
        <fullName evidence="2 9">Heme chaperone HemW</fullName>
    </recommendedName>
</protein>
<evidence type="ECO:0000256" key="5">
    <source>
        <dbReference type="ARBA" id="ARBA00022723"/>
    </source>
</evidence>
<evidence type="ECO:0000256" key="4">
    <source>
        <dbReference type="ARBA" id="ARBA00022691"/>
    </source>
</evidence>
<dbReference type="GO" id="GO:0006779">
    <property type="term" value="P:porphyrin-containing compound biosynthetic process"/>
    <property type="evidence" value="ECO:0007669"/>
    <property type="project" value="InterPro"/>
</dbReference>
<dbReference type="PANTHER" id="PTHR13932:SF5">
    <property type="entry name" value="RADICAL S-ADENOSYL METHIONINE DOMAIN-CONTAINING PROTEIN 1, MITOCHONDRIAL"/>
    <property type="match status" value="1"/>
</dbReference>
<proteinExistence type="inferred from homology"/>